<protein>
    <recommendedName>
        <fullName evidence="5">OCA domain-containing protein</fullName>
    </recommendedName>
</protein>
<evidence type="ECO:0000256" key="1">
    <source>
        <dbReference type="ARBA" id="ARBA00023015"/>
    </source>
</evidence>
<dbReference type="GO" id="GO:0090575">
    <property type="term" value="C:RNA polymerase II transcription regulator complex"/>
    <property type="evidence" value="ECO:0007669"/>
    <property type="project" value="TreeGrafter"/>
</dbReference>
<dbReference type="RefSeq" id="XP_011616390.2">
    <property type="nucleotide sequence ID" value="XM_011618088.2"/>
</dbReference>
<dbReference type="CTD" id="5450"/>
<feature type="domain" description="OCA" evidence="5">
    <location>
        <begin position="65"/>
        <end position="87"/>
    </location>
</feature>
<keyword evidence="3" id="KW-0804">Transcription</keyword>
<dbReference type="InParanoid" id="A0A674N4A0"/>
<feature type="compositionally biased region" description="Basic and acidic residues" evidence="4">
    <location>
        <begin position="315"/>
        <end position="331"/>
    </location>
</feature>
<dbReference type="GO" id="GO:0003713">
    <property type="term" value="F:transcription coactivator activity"/>
    <property type="evidence" value="ECO:0007669"/>
    <property type="project" value="TreeGrafter"/>
</dbReference>
<dbReference type="AlphaFoldDB" id="A0A674N4A0"/>
<evidence type="ECO:0000256" key="4">
    <source>
        <dbReference type="SAM" id="MobiDB-lite"/>
    </source>
</evidence>
<reference evidence="6" key="2">
    <citation type="submission" date="2025-08" db="UniProtKB">
        <authorList>
            <consortium name="Ensembl"/>
        </authorList>
    </citation>
    <scope>IDENTIFICATION</scope>
</reference>
<reference evidence="6 7" key="1">
    <citation type="journal article" date="2011" name="Genome Biol. Evol.">
        <title>Integration of the genetic map and genome assembly of fugu facilitates insights into distinct features of genome evolution in teleosts and mammals.</title>
        <authorList>
            <person name="Kai W."/>
            <person name="Kikuchi K."/>
            <person name="Tohari S."/>
            <person name="Chew A.K."/>
            <person name="Tay A."/>
            <person name="Fujiwara A."/>
            <person name="Hosoya S."/>
            <person name="Suetake H."/>
            <person name="Naruse K."/>
            <person name="Brenner S."/>
            <person name="Suzuki Y."/>
            <person name="Venkatesh B."/>
        </authorList>
    </citation>
    <scope>NUCLEOTIDE SEQUENCE [LARGE SCALE GENOMIC DNA]</scope>
</reference>
<sequence>MGGALEAEDTATDSAPSVVFLSYPSIAPELTRVLPHFKLFLPYVGGGNLLQPCPKCCPSISLARPKPYQGVRVRDPVKELLRRKRSLELQSTKTAPPAVDAVNPSGQSSYAPVFSSDGGVCHPAEASDAAQQGWRAPPGAGAGLQLGATPWSPTDCGQQDGSTQPMAYSATPALAADVYMQTLCPSYTMLTYTHTPLLTNFGTIPMAPAQATLPQMELPDSGLTYLPWAQPLTTISTMSNPGVQFAASAAALPASPLVHMPLSMSLTTMIPQPDPQTTDPELHQDPHPQLDCELPDQPLDEDSGSESESPSLLDKLLEERKAEEEGVKDSYRSSLFIPNV</sequence>
<organism evidence="6 7">
    <name type="scientific">Takifugu rubripes</name>
    <name type="common">Japanese pufferfish</name>
    <name type="synonym">Fugu rubripes</name>
    <dbReference type="NCBI Taxonomy" id="31033"/>
    <lineage>
        <taxon>Eukaryota</taxon>
        <taxon>Metazoa</taxon>
        <taxon>Chordata</taxon>
        <taxon>Craniata</taxon>
        <taxon>Vertebrata</taxon>
        <taxon>Euteleostomi</taxon>
        <taxon>Actinopterygii</taxon>
        <taxon>Neopterygii</taxon>
        <taxon>Teleostei</taxon>
        <taxon>Neoteleostei</taxon>
        <taxon>Acanthomorphata</taxon>
        <taxon>Eupercaria</taxon>
        <taxon>Tetraodontiformes</taxon>
        <taxon>Tetradontoidea</taxon>
        <taxon>Tetraodontidae</taxon>
        <taxon>Takifugu</taxon>
    </lineage>
</organism>
<dbReference type="PROSITE" id="PS52003">
    <property type="entry name" value="OCA"/>
    <property type="match status" value="1"/>
</dbReference>
<dbReference type="GeneTree" id="ENSGT00940000168466"/>
<accession>A0A674N4A0</accession>
<gene>
    <name evidence="6" type="primary">pou2af1</name>
</gene>
<evidence type="ECO:0000313" key="6">
    <source>
        <dbReference type="Ensembl" id="ENSTRUP00000068093.1"/>
    </source>
</evidence>
<name>A0A674N4A0_TAKRU</name>
<feature type="compositionally biased region" description="Polar residues" evidence="4">
    <location>
        <begin position="267"/>
        <end position="279"/>
    </location>
</feature>
<dbReference type="GO" id="GO:0003677">
    <property type="term" value="F:DNA binding"/>
    <property type="evidence" value="ECO:0007669"/>
    <property type="project" value="InterPro"/>
</dbReference>
<evidence type="ECO:0000256" key="3">
    <source>
        <dbReference type="ARBA" id="ARBA00023163"/>
    </source>
</evidence>
<dbReference type="InterPro" id="IPR015389">
    <property type="entry name" value="PD-C2-AF1"/>
</dbReference>
<keyword evidence="7" id="KW-1185">Reference proteome</keyword>
<keyword evidence="2" id="KW-0010">Activator</keyword>
<dbReference type="OrthoDB" id="8866621at2759"/>
<dbReference type="GO" id="GO:0045944">
    <property type="term" value="P:positive regulation of transcription by RNA polymerase II"/>
    <property type="evidence" value="ECO:0007669"/>
    <property type="project" value="TreeGrafter"/>
</dbReference>
<dbReference type="OMA" id="SPIGQPC"/>
<evidence type="ECO:0000313" key="7">
    <source>
        <dbReference type="Proteomes" id="UP000005226"/>
    </source>
</evidence>
<evidence type="ECO:0000256" key="2">
    <source>
        <dbReference type="ARBA" id="ARBA00023159"/>
    </source>
</evidence>
<dbReference type="Ensembl" id="ENSTRUT00000068507.1">
    <property type="protein sequence ID" value="ENSTRUP00000068093.1"/>
    <property type="gene ID" value="ENSTRUG00000026088.1"/>
</dbReference>
<evidence type="ECO:0000259" key="5">
    <source>
        <dbReference type="PROSITE" id="PS52003"/>
    </source>
</evidence>
<dbReference type="Pfam" id="PF09310">
    <property type="entry name" value="PD-C2-AF1"/>
    <property type="match status" value="1"/>
</dbReference>
<keyword evidence="1" id="KW-0805">Transcription regulation</keyword>
<dbReference type="Proteomes" id="UP000005226">
    <property type="component" value="Chromosome 11"/>
</dbReference>
<dbReference type="GO" id="GO:0070974">
    <property type="term" value="F:POU domain binding"/>
    <property type="evidence" value="ECO:0007669"/>
    <property type="project" value="InterPro"/>
</dbReference>
<proteinExistence type="predicted"/>
<dbReference type="InterPro" id="IPR047571">
    <property type="entry name" value="OCA"/>
</dbReference>
<dbReference type="PANTHER" id="PTHR15363:SF3">
    <property type="entry name" value="POU DOMAIN CLASS 2-ASSOCIATING FACTOR 1"/>
    <property type="match status" value="1"/>
</dbReference>
<feature type="compositionally biased region" description="Basic and acidic residues" evidence="4">
    <location>
        <begin position="280"/>
        <end position="290"/>
    </location>
</feature>
<dbReference type="PANTHER" id="PTHR15363">
    <property type="entry name" value="POU DOMAIN CLASS 2-ASSOCIATING FACTOR 1"/>
    <property type="match status" value="1"/>
</dbReference>
<feature type="region of interest" description="Disordered" evidence="4">
    <location>
        <begin position="267"/>
        <end position="340"/>
    </location>
</feature>
<reference evidence="6" key="3">
    <citation type="submission" date="2025-09" db="UniProtKB">
        <authorList>
            <consortium name="Ensembl"/>
        </authorList>
    </citation>
    <scope>IDENTIFICATION</scope>
</reference>
<dbReference type="GeneID" id="101071313"/>